<evidence type="ECO:0000313" key="11">
    <source>
        <dbReference type="Proteomes" id="UP001147695"/>
    </source>
</evidence>
<evidence type="ECO:0000256" key="4">
    <source>
        <dbReference type="ARBA" id="ARBA00011098"/>
    </source>
</evidence>
<comment type="subunit">
    <text evidence="4">Component of the COP9 signalosome (CSN) complex.</text>
</comment>
<evidence type="ECO:0000256" key="5">
    <source>
        <dbReference type="ARBA" id="ARBA00022490"/>
    </source>
</evidence>
<evidence type="ECO:0000259" key="9">
    <source>
        <dbReference type="PROSITE" id="PS50250"/>
    </source>
</evidence>
<comment type="caution">
    <text evidence="10">The sequence shown here is derived from an EMBL/GenBank/DDBJ whole genome shotgun (WGS) entry which is preliminary data.</text>
</comment>
<dbReference type="GO" id="GO:0005737">
    <property type="term" value="C:cytoplasm"/>
    <property type="evidence" value="ECO:0007669"/>
    <property type="project" value="UniProtKB-SubCell"/>
</dbReference>
<dbReference type="InterPro" id="IPR019585">
    <property type="entry name" value="Rpn7/CSN1"/>
</dbReference>
<reference evidence="10" key="2">
    <citation type="journal article" date="2023" name="IMA Fungus">
        <title>Comparative genomic study of the Penicillium genus elucidates a diverse pangenome and 15 lateral gene transfer events.</title>
        <authorList>
            <person name="Petersen C."/>
            <person name="Sorensen T."/>
            <person name="Nielsen M.R."/>
            <person name="Sondergaard T.E."/>
            <person name="Sorensen J.L."/>
            <person name="Fitzpatrick D.A."/>
            <person name="Frisvad J.C."/>
            <person name="Nielsen K.L."/>
        </authorList>
    </citation>
    <scope>NUCLEOTIDE SEQUENCE</scope>
    <source>
        <strain evidence="10">IBT 35673</strain>
    </source>
</reference>
<evidence type="ECO:0000256" key="6">
    <source>
        <dbReference type="ARBA" id="ARBA00022790"/>
    </source>
</evidence>
<dbReference type="GO" id="GO:0008180">
    <property type="term" value="C:COP9 signalosome"/>
    <property type="evidence" value="ECO:0007669"/>
    <property type="project" value="UniProtKB-KW"/>
</dbReference>
<sequence length="495" mass="54995">MDTLPDAGGSSQVDVDAAHAAAISEGTASQPRPRAKAPVRVEEIPKFDLDTYIANYTGRTRYDRLYLIGTCSPPLAVDALKAAIAEAKTTKDILRYERAVRALAEVAPQDPEASLNSLWVQETQRSVAAQTERLEHELKGYKNNLIKESIRMGNEDLGNHYYDTGDLAAATKAYSRMRDYCTAPNHITSMLFKSVSVSIERGDWLSVQSNVHRLRNSQSKPEEAATNESKISAAWALSQMNQGSFLEAANSFLSIPTKLGDNYNEVITPNDVAVYGGLCALASMNRDELQSNVLDNQTFRNFLELEPHIRRAIAFFCNFKFRSCLDILEAYRPDYLLDIHLQRFIPQLYKRIRTKSIEQYMVPFSRVTLVSMAKIFAPEVVGGEARPTDISSPFVQELIGLIRDGVLDARVDLEKGLLISNQSDLRAEVQRTTLENLQDFNQEAHWRLLRASVLYSGLEVKSDKEAAAAAAGAGSSKGARLTRGTHTMAMGTMFD</sequence>
<dbReference type="PROSITE" id="PS50250">
    <property type="entry name" value="PCI"/>
    <property type="match status" value="1"/>
</dbReference>
<keyword evidence="6" id="KW-0736">Signalosome</keyword>
<accession>A0A9W9Q8E5</accession>
<dbReference type="AlphaFoldDB" id="A0A9W9Q8E5"/>
<protein>
    <recommendedName>
        <fullName evidence="8">COP9 signalosome complex subunit 1</fullName>
    </recommendedName>
</protein>
<dbReference type="InterPro" id="IPR045135">
    <property type="entry name" value="Rpn7_N"/>
</dbReference>
<evidence type="ECO:0000256" key="8">
    <source>
        <dbReference type="ARBA" id="ARBA00067814"/>
    </source>
</evidence>
<reference evidence="10" key="1">
    <citation type="submission" date="2022-12" db="EMBL/GenBank/DDBJ databases">
        <authorList>
            <person name="Petersen C."/>
        </authorList>
    </citation>
    <scope>NUCLEOTIDE SEQUENCE</scope>
    <source>
        <strain evidence="10">IBT 35673</strain>
    </source>
</reference>
<evidence type="ECO:0000256" key="1">
    <source>
        <dbReference type="ARBA" id="ARBA00004123"/>
    </source>
</evidence>
<dbReference type="Pfam" id="PF10602">
    <property type="entry name" value="RPN7"/>
    <property type="match status" value="1"/>
</dbReference>
<evidence type="ECO:0000256" key="3">
    <source>
        <dbReference type="ARBA" id="ARBA00008793"/>
    </source>
</evidence>
<feature type="domain" description="PCI" evidence="9">
    <location>
        <begin position="244"/>
        <end position="425"/>
    </location>
</feature>
<dbReference type="PANTHER" id="PTHR14145">
    <property type="entry name" value="26S PROTESOME SUBUNIT 6"/>
    <property type="match status" value="1"/>
</dbReference>
<dbReference type="EMBL" id="JAPZBQ010000005">
    <property type="protein sequence ID" value="KAJ5328905.1"/>
    <property type="molecule type" value="Genomic_DNA"/>
</dbReference>
<keyword evidence="5" id="KW-0963">Cytoplasm</keyword>
<comment type="similarity">
    <text evidence="3">Belongs to the CSN1 family.</text>
</comment>
<keyword evidence="7" id="KW-0539">Nucleus</keyword>
<evidence type="ECO:0000313" key="10">
    <source>
        <dbReference type="EMBL" id="KAJ5328905.1"/>
    </source>
</evidence>
<dbReference type="Gene3D" id="1.25.40.570">
    <property type="match status" value="1"/>
</dbReference>
<dbReference type="Pfam" id="PF01399">
    <property type="entry name" value="PCI"/>
    <property type="match status" value="1"/>
</dbReference>
<gene>
    <name evidence="10" type="ORF">N7452_009295</name>
</gene>
<dbReference type="FunFam" id="1.25.40.570:FF:000022">
    <property type="entry name" value="COP9 signalosome complex subunit 1"/>
    <property type="match status" value="1"/>
</dbReference>
<organism evidence="10 11">
    <name type="scientific">Penicillium brevicompactum</name>
    <dbReference type="NCBI Taxonomy" id="5074"/>
    <lineage>
        <taxon>Eukaryota</taxon>
        <taxon>Fungi</taxon>
        <taxon>Dikarya</taxon>
        <taxon>Ascomycota</taxon>
        <taxon>Pezizomycotina</taxon>
        <taxon>Eurotiomycetes</taxon>
        <taxon>Eurotiomycetidae</taxon>
        <taxon>Eurotiales</taxon>
        <taxon>Aspergillaceae</taxon>
        <taxon>Penicillium</taxon>
    </lineage>
</organism>
<evidence type="ECO:0000256" key="2">
    <source>
        <dbReference type="ARBA" id="ARBA00004496"/>
    </source>
</evidence>
<evidence type="ECO:0000256" key="7">
    <source>
        <dbReference type="ARBA" id="ARBA00023242"/>
    </source>
</evidence>
<proteinExistence type="inferred from homology"/>
<dbReference type="Proteomes" id="UP001147695">
    <property type="component" value="Unassembled WGS sequence"/>
</dbReference>
<dbReference type="InterPro" id="IPR000717">
    <property type="entry name" value="PCI_dom"/>
</dbReference>
<comment type="subcellular location">
    <subcellularLocation>
        <location evidence="2">Cytoplasm</location>
    </subcellularLocation>
    <subcellularLocation>
        <location evidence="1">Nucleus</location>
    </subcellularLocation>
</comment>
<dbReference type="PANTHER" id="PTHR14145:SF2">
    <property type="entry name" value="COP9 SIGNALOSOME COMPLEX SUBUNIT 1"/>
    <property type="match status" value="1"/>
</dbReference>
<name>A0A9W9Q8E5_PENBR</name>